<evidence type="ECO:0000313" key="4">
    <source>
        <dbReference type="EMBL" id="KAE9590412.1"/>
    </source>
</evidence>
<comment type="similarity">
    <text evidence="1">Belongs to the GASA family.</text>
</comment>
<gene>
    <name evidence="4" type="ORF">Lalb_Chr21g0319311</name>
</gene>
<dbReference type="InterPro" id="IPR003854">
    <property type="entry name" value="GASA"/>
</dbReference>
<evidence type="ECO:0000256" key="1">
    <source>
        <dbReference type="ARBA" id="ARBA00010582"/>
    </source>
</evidence>
<evidence type="ECO:0000313" key="5">
    <source>
        <dbReference type="Proteomes" id="UP000447434"/>
    </source>
</evidence>
<sequence>MPFKSFLLLLLPIFLLVLTTKVSSYHEDLNIVPIVKPIPSTPIKAPPTPPSPPPVKPPATTPSPPPTTPSSPAQPPVVKPPVASAPTPAPIVKSNKDCIALCGYRCQLHSRKQICVRACVTCCDRCKCVPPGTYGNREKCGKCYTDMLTHGNRPKCP</sequence>
<dbReference type="Proteomes" id="UP000447434">
    <property type="component" value="Chromosome 21"/>
</dbReference>
<evidence type="ECO:0000256" key="2">
    <source>
        <dbReference type="SAM" id="MobiDB-lite"/>
    </source>
</evidence>
<dbReference type="PANTHER" id="PTHR23201">
    <property type="entry name" value="EXTENSIN, PROLINE-RICH PROTEIN"/>
    <property type="match status" value="1"/>
</dbReference>
<dbReference type="OrthoDB" id="1850441at2759"/>
<feature type="region of interest" description="Disordered" evidence="2">
    <location>
        <begin position="43"/>
        <end position="88"/>
    </location>
</feature>
<dbReference type="Pfam" id="PF02704">
    <property type="entry name" value="GASA"/>
    <property type="match status" value="1"/>
</dbReference>
<organism evidence="4 5">
    <name type="scientific">Lupinus albus</name>
    <name type="common">White lupine</name>
    <name type="synonym">Lupinus termis</name>
    <dbReference type="NCBI Taxonomy" id="3870"/>
    <lineage>
        <taxon>Eukaryota</taxon>
        <taxon>Viridiplantae</taxon>
        <taxon>Streptophyta</taxon>
        <taxon>Embryophyta</taxon>
        <taxon>Tracheophyta</taxon>
        <taxon>Spermatophyta</taxon>
        <taxon>Magnoliopsida</taxon>
        <taxon>eudicotyledons</taxon>
        <taxon>Gunneridae</taxon>
        <taxon>Pentapetalae</taxon>
        <taxon>rosids</taxon>
        <taxon>fabids</taxon>
        <taxon>Fabales</taxon>
        <taxon>Fabaceae</taxon>
        <taxon>Papilionoideae</taxon>
        <taxon>50 kb inversion clade</taxon>
        <taxon>genistoids sensu lato</taxon>
        <taxon>core genistoids</taxon>
        <taxon>Genisteae</taxon>
        <taxon>Lupinus</taxon>
    </lineage>
</organism>
<dbReference type="PANTHER" id="PTHR23201:SF53">
    <property type="entry name" value="GIBBERELLIN-REGULATED PROTEIN 14"/>
    <property type="match status" value="1"/>
</dbReference>
<keyword evidence="5" id="KW-1185">Reference proteome</keyword>
<reference evidence="5" key="1">
    <citation type="journal article" date="2020" name="Nat. Commun.">
        <title>Genome sequence of the cluster root forming white lupin.</title>
        <authorList>
            <person name="Hufnagel B."/>
            <person name="Marques A."/>
            <person name="Soriano A."/>
            <person name="Marques L."/>
            <person name="Divol F."/>
            <person name="Doumas P."/>
            <person name="Sallet E."/>
            <person name="Mancinotti D."/>
            <person name="Carrere S."/>
            <person name="Marande W."/>
            <person name="Arribat S."/>
            <person name="Keller J."/>
            <person name="Huneau C."/>
            <person name="Blein T."/>
            <person name="Aime D."/>
            <person name="Laguerre M."/>
            <person name="Taylor J."/>
            <person name="Schubert V."/>
            <person name="Nelson M."/>
            <person name="Geu-Flores F."/>
            <person name="Crespi M."/>
            <person name="Gallardo-Guerrero K."/>
            <person name="Delaux P.-M."/>
            <person name="Salse J."/>
            <person name="Berges H."/>
            <person name="Guyot R."/>
            <person name="Gouzy J."/>
            <person name="Peret B."/>
        </authorList>
    </citation>
    <scope>NUCLEOTIDE SEQUENCE [LARGE SCALE GENOMIC DNA]</scope>
    <source>
        <strain evidence="5">cv. Amiga</strain>
    </source>
</reference>
<dbReference type="EMBL" id="WOCE01000021">
    <property type="protein sequence ID" value="KAE9590412.1"/>
    <property type="molecule type" value="Genomic_DNA"/>
</dbReference>
<keyword evidence="3" id="KW-0732">Signal</keyword>
<feature type="compositionally biased region" description="Pro residues" evidence="2">
    <location>
        <begin position="44"/>
        <end position="79"/>
    </location>
</feature>
<accession>A0A6A4NLL1</accession>
<proteinExistence type="inferred from homology"/>
<evidence type="ECO:0000256" key="3">
    <source>
        <dbReference type="SAM" id="SignalP"/>
    </source>
</evidence>
<feature type="chain" id="PRO_5043893410" evidence="3">
    <location>
        <begin position="25"/>
        <end position="157"/>
    </location>
</feature>
<dbReference type="AlphaFoldDB" id="A0A6A4NLL1"/>
<protein>
    <submittedName>
        <fullName evidence="4">Putative gibberellin regulated protein</fullName>
    </submittedName>
</protein>
<name>A0A6A4NLL1_LUPAL</name>
<feature type="signal peptide" evidence="3">
    <location>
        <begin position="1"/>
        <end position="24"/>
    </location>
</feature>
<comment type="caution">
    <text evidence="4">The sequence shown here is derived from an EMBL/GenBank/DDBJ whole genome shotgun (WGS) entry which is preliminary data.</text>
</comment>